<gene>
    <name evidence="1" type="ORF">ZEAMMB73_Zm00001d036917</name>
</gene>
<dbReference type="InterPro" id="IPR003165">
    <property type="entry name" value="Piwi"/>
</dbReference>
<name>A0A1D6LSG5_MAIZE</name>
<dbReference type="InterPro" id="IPR012337">
    <property type="entry name" value="RNaseH-like_sf"/>
</dbReference>
<organism evidence="1">
    <name type="scientific">Zea mays</name>
    <name type="common">Maize</name>
    <dbReference type="NCBI Taxonomy" id="4577"/>
    <lineage>
        <taxon>Eukaryota</taxon>
        <taxon>Viridiplantae</taxon>
        <taxon>Streptophyta</taxon>
        <taxon>Embryophyta</taxon>
        <taxon>Tracheophyta</taxon>
        <taxon>Spermatophyta</taxon>
        <taxon>Magnoliopsida</taxon>
        <taxon>Liliopsida</taxon>
        <taxon>Poales</taxon>
        <taxon>Poaceae</taxon>
        <taxon>PACMAD clade</taxon>
        <taxon>Panicoideae</taxon>
        <taxon>Andropogonodae</taxon>
        <taxon>Andropogoneae</taxon>
        <taxon>Tripsacinae</taxon>
        <taxon>Zea</taxon>
    </lineage>
</organism>
<dbReference type="PROSITE" id="PS50822">
    <property type="entry name" value="PIWI"/>
    <property type="match status" value="1"/>
</dbReference>
<dbReference type="SUPFAM" id="SSF53098">
    <property type="entry name" value="Ribonuclease H-like"/>
    <property type="match status" value="1"/>
</dbReference>
<reference evidence="1" key="1">
    <citation type="submission" date="2015-12" db="EMBL/GenBank/DDBJ databases">
        <title>Update maize B73 reference genome by single molecule sequencing technologies.</title>
        <authorList>
            <consortium name="Maize Genome Sequencing Project"/>
            <person name="Ware D."/>
        </authorList>
    </citation>
    <scope>NUCLEOTIDE SEQUENCE</scope>
    <source>
        <tissue evidence="1">Seedling</tissue>
    </source>
</reference>
<dbReference type="PANTHER" id="PTHR22891">
    <property type="entry name" value="EUKARYOTIC TRANSLATION INITIATION FACTOR 2C"/>
    <property type="match status" value="1"/>
</dbReference>
<evidence type="ECO:0000313" key="1">
    <source>
        <dbReference type="EMBL" id="AQK82391.1"/>
    </source>
</evidence>
<dbReference type="InterPro" id="IPR036397">
    <property type="entry name" value="RNaseH_sf"/>
</dbReference>
<dbReference type="AlphaFoldDB" id="A0A1D6LSG5"/>
<accession>A0A1D6LSG5</accession>
<proteinExistence type="predicted"/>
<sequence length="108" mass="12378">MIRFLLSFRKATGQKPLRIIFYRDGVSEGQFYQVLLYELDAIQACASLEPNYQPPVTFVVVQKRHHTRLFANNHKDRSSMDKSGNILPGSVSTASMTTLFQVTYSKLY</sequence>
<dbReference type="Gene3D" id="3.30.420.10">
    <property type="entry name" value="Ribonuclease H-like superfamily/Ribonuclease H"/>
    <property type="match status" value="1"/>
</dbReference>
<dbReference type="EMBL" id="CM000782">
    <property type="protein sequence ID" value="AQK82391.1"/>
    <property type="molecule type" value="Genomic_DNA"/>
</dbReference>
<dbReference type="Pfam" id="PF02171">
    <property type="entry name" value="Piwi"/>
    <property type="match status" value="1"/>
</dbReference>
<protein>
    <submittedName>
        <fullName evidence="1">Argonaute10b</fullName>
    </submittedName>
</protein>
<dbReference type="GO" id="GO:0003676">
    <property type="term" value="F:nucleic acid binding"/>
    <property type="evidence" value="ECO:0007669"/>
    <property type="project" value="InterPro"/>
</dbReference>